<feature type="region of interest" description="Disordered" evidence="1">
    <location>
        <begin position="391"/>
        <end position="420"/>
    </location>
</feature>
<dbReference type="EMBL" id="BLLK01000057">
    <property type="protein sequence ID" value="GFH57176.1"/>
    <property type="molecule type" value="Genomic_DNA"/>
</dbReference>
<dbReference type="Proteomes" id="UP001054902">
    <property type="component" value="Unassembled WGS sequence"/>
</dbReference>
<evidence type="ECO:0000256" key="1">
    <source>
        <dbReference type="SAM" id="MobiDB-lite"/>
    </source>
</evidence>
<organism evidence="2 3">
    <name type="scientific">Chaetoceros tenuissimus</name>
    <dbReference type="NCBI Taxonomy" id="426638"/>
    <lineage>
        <taxon>Eukaryota</taxon>
        <taxon>Sar</taxon>
        <taxon>Stramenopiles</taxon>
        <taxon>Ochrophyta</taxon>
        <taxon>Bacillariophyta</taxon>
        <taxon>Coscinodiscophyceae</taxon>
        <taxon>Chaetocerotophycidae</taxon>
        <taxon>Chaetocerotales</taxon>
        <taxon>Chaetocerotaceae</taxon>
        <taxon>Chaetoceros</taxon>
    </lineage>
</organism>
<proteinExistence type="predicted"/>
<evidence type="ECO:0000313" key="3">
    <source>
        <dbReference type="Proteomes" id="UP001054902"/>
    </source>
</evidence>
<dbReference type="AlphaFoldDB" id="A0AAD3D3H7"/>
<accession>A0AAD3D3H7</accession>
<protein>
    <submittedName>
        <fullName evidence="2">Uncharacterized protein</fullName>
    </submittedName>
</protein>
<name>A0AAD3D3H7_9STRA</name>
<reference evidence="2 3" key="1">
    <citation type="journal article" date="2021" name="Sci. Rep.">
        <title>The genome of the diatom Chaetoceros tenuissimus carries an ancient integrated fragment of an extant virus.</title>
        <authorList>
            <person name="Hongo Y."/>
            <person name="Kimura K."/>
            <person name="Takaki Y."/>
            <person name="Yoshida Y."/>
            <person name="Baba S."/>
            <person name="Kobayashi G."/>
            <person name="Nagasaki K."/>
            <person name="Hano T."/>
            <person name="Tomaru Y."/>
        </authorList>
    </citation>
    <scope>NUCLEOTIDE SEQUENCE [LARGE SCALE GENOMIC DNA]</scope>
    <source>
        <strain evidence="2 3">NIES-3715</strain>
    </source>
</reference>
<sequence length="420" mass="48519">MSIREALEESTNLLSKIEKHILPLQEEQQWNDEEFFMDVTLAAVKNSEHCITKAVADALTRLGASRPNEILVQELIRAFPDALKQRIDGKLPLQCLLDATDKNWSSQYIVTLAVEGMKHDVGGANMRGGILCSSNWENILQQLCSVGNDRYILDVLKHLHEKGLLRKEDICEFHLLYYACHGNDSSLRFEYFMELDPEALDNTRYGDMSLMHALLTNHSDREDYFKNCLKYTMKFQKDLLFQKNGPLTAFKRASKRFNAYVMRILREVFLETDGYPLLHKVILHEPDYFNQFVTWFPWTIHLRDENGRTITQLLLSSTAGREILEKNPLSYMKLNVEEIEAKDPLTTLKPFAAVASGNDGKLNISFQLLRQNPTVLDEFISNPYVTAKLNKRSHKSANQEQGKEKSRRKKLRGRNLFDVE</sequence>
<gene>
    <name evidence="2" type="ORF">CTEN210_13652</name>
</gene>
<comment type="caution">
    <text evidence="2">The sequence shown here is derived from an EMBL/GenBank/DDBJ whole genome shotgun (WGS) entry which is preliminary data.</text>
</comment>
<evidence type="ECO:0000313" key="2">
    <source>
        <dbReference type="EMBL" id="GFH57176.1"/>
    </source>
</evidence>
<keyword evidence="3" id="KW-1185">Reference proteome</keyword>